<keyword evidence="2" id="KW-1185">Reference proteome</keyword>
<proteinExistence type="predicted"/>
<protein>
    <submittedName>
        <fullName evidence="1">UL49</fullName>
    </submittedName>
</protein>
<dbReference type="KEGG" id="vg:80540409"/>
<dbReference type="GO" id="GO:0016032">
    <property type="term" value="P:viral process"/>
    <property type="evidence" value="ECO:0007669"/>
    <property type="project" value="InterPro"/>
</dbReference>
<dbReference type="GeneID" id="80540409"/>
<dbReference type="EMBL" id="MH932584">
    <property type="protein sequence ID" value="QDQ69277.1"/>
    <property type="molecule type" value="Genomic_DNA"/>
</dbReference>
<organism evidence="1 2">
    <name type="scientific">Colobine gammaherpesvirus 1</name>
    <dbReference type="NCBI Taxonomy" id="2597325"/>
    <lineage>
        <taxon>Viruses</taxon>
        <taxon>Duplodnaviria</taxon>
        <taxon>Heunggongvirae</taxon>
        <taxon>Peploviricota</taxon>
        <taxon>Herviviricetes</taxon>
        <taxon>Herpesvirales</taxon>
        <taxon>Orthoherpesviridae</taxon>
        <taxon>Gammaherpesvirinae</taxon>
        <taxon>Rhadinovirus</taxon>
        <taxon>Rhadinovirus colobinegamma1</taxon>
    </lineage>
</organism>
<reference evidence="1" key="1">
    <citation type="journal article" date="2019" name="Emerg. Infect. Dis.">
        <title>Novel Virus Related to Kaposi's Sarcoma-Associated Herpesvirus from Colobus Monkey.</title>
        <authorList>
            <person name="Dhingra A."/>
            <person name="Ganzenmueller T."/>
            <person name="Hage E."/>
            <person name="Suarez N.M."/>
            <person name="Matz-Rensing K."/>
            <person name="Widmer D."/>
            <person name="Pohlmann S."/>
            <person name="Davison A.J."/>
            <person name="Schulz T.F."/>
            <person name="Kaul A."/>
        </authorList>
    </citation>
    <scope>NUCLEOTIDE SEQUENCE</scope>
    <source>
        <strain evidence="1">Hannover</strain>
    </source>
</reference>
<name>A0A5B8G8H0_9GAMA</name>
<evidence type="ECO:0000313" key="2">
    <source>
        <dbReference type="Proteomes" id="UP001147731"/>
    </source>
</evidence>
<gene>
    <name evidence="1" type="primary">ORF66</name>
</gene>
<dbReference type="Proteomes" id="UP001147731">
    <property type="component" value="Segment"/>
</dbReference>
<sequence length="431" mass="47274">MALAKRWTDFATAWLHVDADYLTRCNIFGDLVGVPPEEYLGFLVFGESGLRGSVTPWVRCLLDRPSMRQAIVSLLDFGDDIPPKPVVLCAGQQLLCAYVWVALTLGARRPAEETNTLRCPARHVWLKYLSMSFVKACSQMTRFLGIQGQFPFVTCVPQEPLSLPWLRRRWHGDASRRQGLEVPAPSARGTTTVFSALSVGTTDVGLLAALRRVASRVPCGSPFEAMLFSLAFLALSRCPRVVVPVGEQEGDGIVRVIGKRLLAYNVLWPCVSLPVFCERLVSVALGNADSCARVVVCLECGHCLNFGRGRFRTVNFPPTNVFFSRDQKEKQFTICGTTGRIYCSYCGSEHLRVLPLCDVTGPSFAPRVRIRAVLSNNAGLAISDLNQVLSFVVPCLGSQDCESALLKHATVGSLLHLTSSPTEFVCGRCAR</sequence>
<dbReference type="InterPro" id="IPR004339">
    <property type="entry name" value="UL49"/>
</dbReference>
<dbReference type="Pfam" id="PF03117">
    <property type="entry name" value="Herpes_UL49_1"/>
    <property type="match status" value="1"/>
</dbReference>
<accession>A0A5B8G8H0</accession>
<evidence type="ECO:0000313" key="1">
    <source>
        <dbReference type="EMBL" id="QDQ69277.1"/>
    </source>
</evidence>
<dbReference type="RefSeq" id="YP_010801697.1">
    <property type="nucleotide sequence ID" value="NC_076967.1"/>
</dbReference>
<dbReference type="GO" id="GO:0019033">
    <property type="term" value="C:viral tegument"/>
    <property type="evidence" value="ECO:0007669"/>
    <property type="project" value="InterPro"/>
</dbReference>